<comment type="caution">
    <text evidence="4">The sequence shown here is derived from an EMBL/GenBank/DDBJ whole genome shotgun (WGS) entry which is preliminary data.</text>
</comment>
<dbReference type="Proteomes" id="UP000674084">
    <property type="component" value="Unassembled WGS sequence"/>
</dbReference>
<dbReference type="InterPro" id="IPR009057">
    <property type="entry name" value="Homeodomain-like_sf"/>
</dbReference>
<dbReference type="PANTHER" id="PTHR30055">
    <property type="entry name" value="HTH-TYPE TRANSCRIPTIONAL REGULATOR RUTR"/>
    <property type="match status" value="1"/>
</dbReference>
<dbReference type="PROSITE" id="PS50977">
    <property type="entry name" value="HTH_TETR_2"/>
    <property type="match status" value="1"/>
</dbReference>
<dbReference type="Pfam" id="PF00440">
    <property type="entry name" value="TetR_N"/>
    <property type="match status" value="1"/>
</dbReference>
<feature type="domain" description="HTH tetR-type" evidence="3">
    <location>
        <begin position="14"/>
        <end position="74"/>
    </location>
</feature>
<dbReference type="RefSeq" id="WP_210973365.1">
    <property type="nucleotide sequence ID" value="NZ_JAGPXE010000018.1"/>
</dbReference>
<feature type="DNA-binding region" description="H-T-H motif" evidence="2">
    <location>
        <begin position="37"/>
        <end position="56"/>
    </location>
</feature>
<organism evidence="4 5">
    <name type="scientific">Saccharopolyspora endophytica</name>
    <dbReference type="NCBI Taxonomy" id="543886"/>
    <lineage>
        <taxon>Bacteria</taxon>
        <taxon>Bacillati</taxon>
        <taxon>Actinomycetota</taxon>
        <taxon>Actinomycetes</taxon>
        <taxon>Pseudonocardiales</taxon>
        <taxon>Pseudonocardiaceae</taxon>
        <taxon>Saccharopolyspora</taxon>
    </lineage>
</organism>
<name>A0ABS5DPX6_9PSEU</name>
<dbReference type="EMBL" id="JAGPXE010000018">
    <property type="protein sequence ID" value="MBQ0928355.1"/>
    <property type="molecule type" value="Genomic_DNA"/>
</dbReference>
<dbReference type="InterPro" id="IPR001647">
    <property type="entry name" value="HTH_TetR"/>
</dbReference>
<protein>
    <submittedName>
        <fullName evidence="4">TetR/AcrR family transcriptional regulator</fullName>
    </submittedName>
</protein>
<dbReference type="Gene3D" id="1.10.357.10">
    <property type="entry name" value="Tetracycline Repressor, domain 2"/>
    <property type="match status" value="1"/>
</dbReference>
<evidence type="ECO:0000256" key="1">
    <source>
        <dbReference type="ARBA" id="ARBA00023125"/>
    </source>
</evidence>
<gene>
    <name evidence="4" type="ORF">KBO27_30805</name>
</gene>
<evidence type="ECO:0000313" key="4">
    <source>
        <dbReference type="EMBL" id="MBQ0928355.1"/>
    </source>
</evidence>
<dbReference type="InterPro" id="IPR036271">
    <property type="entry name" value="Tet_transcr_reg_TetR-rel_C_sf"/>
</dbReference>
<dbReference type="SUPFAM" id="SSF46689">
    <property type="entry name" value="Homeodomain-like"/>
    <property type="match status" value="1"/>
</dbReference>
<reference evidence="4 5" key="1">
    <citation type="submission" date="2021-04" db="EMBL/GenBank/DDBJ databases">
        <title>Whole-genome sequencing of Saccharopolyspora endophytica KCTC 19397.</title>
        <authorList>
            <person name="Ay H."/>
            <person name="Saygin H."/>
            <person name="Sahin N."/>
        </authorList>
    </citation>
    <scope>NUCLEOTIDE SEQUENCE [LARGE SCALE GENOMIC DNA]</scope>
    <source>
        <strain evidence="4 5">KCTC 19397</strain>
    </source>
</reference>
<dbReference type="InterPro" id="IPR050109">
    <property type="entry name" value="HTH-type_TetR-like_transc_reg"/>
</dbReference>
<proteinExistence type="predicted"/>
<keyword evidence="5" id="KW-1185">Reference proteome</keyword>
<evidence type="ECO:0000259" key="3">
    <source>
        <dbReference type="PROSITE" id="PS50977"/>
    </source>
</evidence>
<accession>A0ABS5DPX6</accession>
<dbReference type="SUPFAM" id="SSF48498">
    <property type="entry name" value="Tetracyclin repressor-like, C-terminal domain"/>
    <property type="match status" value="1"/>
</dbReference>
<evidence type="ECO:0000256" key="2">
    <source>
        <dbReference type="PROSITE-ProRule" id="PRU00335"/>
    </source>
</evidence>
<sequence>MSGSPSARKRMSSADRREQILDVTHGIVDAEGFHAATPNRIAEDAGITRPVLYQLFGDIAGLFVALVDRESERAGIQFARATSQLAGIPEEDRLVSTFCGVLNAVDEHPATWRLFLFPPQGAPPELHQRLAESEELVLRFLQQELERTFPGMPDPEYTARMVHASGRELLQRRLVDPTHATTERLVALVRHVRTWVLPTRNLTT</sequence>
<evidence type="ECO:0000313" key="5">
    <source>
        <dbReference type="Proteomes" id="UP000674084"/>
    </source>
</evidence>
<dbReference type="PANTHER" id="PTHR30055:SF226">
    <property type="entry name" value="HTH-TYPE TRANSCRIPTIONAL REGULATOR PKSA"/>
    <property type="match status" value="1"/>
</dbReference>
<keyword evidence="1 2" id="KW-0238">DNA-binding</keyword>